<organism evidence="3 4">
    <name type="scientific">Stigmatella aurantiaca</name>
    <dbReference type="NCBI Taxonomy" id="41"/>
    <lineage>
        <taxon>Bacteria</taxon>
        <taxon>Pseudomonadati</taxon>
        <taxon>Myxococcota</taxon>
        <taxon>Myxococcia</taxon>
        <taxon>Myxococcales</taxon>
        <taxon>Cystobacterineae</taxon>
        <taxon>Archangiaceae</taxon>
        <taxon>Stigmatella</taxon>
    </lineage>
</organism>
<dbReference type="EMBL" id="FOAP01000005">
    <property type="protein sequence ID" value="SEL36961.1"/>
    <property type="molecule type" value="Genomic_DNA"/>
</dbReference>
<feature type="chain" id="PRO_5010234835" description="Lipoprotein" evidence="2">
    <location>
        <begin position="25"/>
        <end position="121"/>
    </location>
</feature>
<accession>A0A1H7PMA2</accession>
<proteinExistence type="predicted"/>
<evidence type="ECO:0000256" key="1">
    <source>
        <dbReference type="SAM" id="MobiDB-lite"/>
    </source>
</evidence>
<dbReference type="AlphaFoldDB" id="A0A1H7PMA2"/>
<evidence type="ECO:0000313" key="4">
    <source>
        <dbReference type="Proteomes" id="UP000182719"/>
    </source>
</evidence>
<evidence type="ECO:0008006" key="5">
    <source>
        <dbReference type="Google" id="ProtNLM"/>
    </source>
</evidence>
<protein>
    <recommendedName>
        <fullName evidence="5">Lipoprotein</fullName>
    </recommendedName>
</protein>
<evidence type="ECO:0000313" key="3">
    <source>
        <dbReference type="EMBL" id="SEL36961.1"/>
    </source>
</evidence>
<keyword evidence="2" id="KW-0732">Signal</keyword>
<dbReference type="PROSITE" id="PS51257">
    <property type="entry name" value="PROKAR_LIPOPROTEIN"/>
    <property type="match status" value="1"/>
</dbReference>
<reference evidence="4" key="1">
    <citation type="submission" date="2016-10" db="EMBL/GenBank/DDBJ databases">
        <authorList>
            <person name="Varghese N."/>
            <person name="Submissions S."/>
        </authorList>
    </citation>
    <scope>NUCLEOTIDE SEQUENCE [LARGE SCALE GENOMIC DNA]</scope>
    <source>
        <strain evidence="4">DSM 17044</strain>
    </source>
</reference>
<feature type="signal peptide" evidence="2">
    <location>
        <begin position="1"/>
        <end position="24"/>
    </location>
</feature>
<name>A0A1H7PMA2_STIAU</name>
<gene>
    <name evidence="3" type="ORF">SAMN05444354_105342</name>
</gene>
<feature type="region of interest" description="Disordered" evidence="1">
    <location>
        <begin position="27"/>
        <end position="56"/>
    </location>
</feature>
<sequence>MSFAWRKEALGLAAVLGMGLQACASTSAQQPSAVSRAPTGQNAEAEATGTESDAPHLRLAMARKQCELTARNVRGYTRAIAGPARVTGPDTAWVELHVGRPYSHTPLGCTYDAQSNQAHVP</sequence>
<keyword evidence="4" id="KW-1185">Reference proteome</keyword>
<feature type="compositionally biased region" description="Polar residues" evidence="1">
    <location>
        <begin position="27"/>
        <end position="42"/>
    </location>
</feature>
<dbReference type="Proteomes" id="UP000182719">
    <property type="component" value="Unassembled WGS sequence"/>
</dbReference>
<evidence type="ECO:0000256" key="2">
    <source>
        <dbReference type="SAM" id="SignalP"/>
    </source>
</evidence>
<dbReference type="OrthoDB" id="5537934at2"/>